<evidence type="ECO:0000259" key="9">
    <source>
        <dbReference type="Pfam" id="PF00278"/>
    </source>
</evidence>
<feature type="binding site" evidence="5">
    <location>
        <position position="318"/>
    </location>
    <ligand>
        <name>substrate</name>
    </ligand>
</feature>
<sequence length="423" mass="46583">MDQFNYNNGTLFIEKTSIEDLTQELATPFYLYSNEEICNNYHKLNNALGNLNAQICYAVKANSNQAILTLLASMGSGADVVSEGELKRALSAGIAANKIVFSGVGKTSQEITFALKSGIFQFNVESEPELKHISELCVLLNLTANIAIRINPDIAADTHEKISTGKAENKFGIEHTRTLEIYAYAAKLPGIKVQGIDVHIGSQINDLTPFEATFKRLAELVIKLKKAGHDINVIDIGGGLGVTYNPEQDKKYDLQHYANLIHQYLAPLNCKIIVEPGRSILASAGVLVTKINYIKTTPTKQFLILDAGMNDFARPSLYDAYHQIMPIKQHSTGETSYDIVGPVCETGDTFAKSRNMPIVAQGDYLVIKDTGAYGAAMSSTYNTRPLIREVMVKGLQYSTIRAPQTIDDIINQDKLPEWLIDED</sequence>
<evidence type="ECO:0000256" key="4">
    <source>
        <dbReference type="ARBA" id="ARBA00023239"/>
    </source>
</evidence>
<feature type="binding site" evidence="5">
    <location>
        <begin position="275"/>
        <end position="278"/>
    </location>
    <ligand>
        <name>pyridoxal 5'-phosphate</name>
        <dbReference type="ChEBI" id="CHEBI:597326"/>
    </ligand>
</feature>
<feature type="binding site" evidence="5">
    <location>
        <position position="373"/>
    </location>
    <ligand>
        <name>substrate</name>
    </ligand>
</feature>
<dbReference type="PANTHER" id="PTHR43727">
    <property type="entry name" value="DIAMINOPIMELATE DECARBOXYLASE"/>
    <property type="match status" value="1"/>
</dbReference>
<feature type="active site" description="Proton donor" evidence="7">
    <location>
        <position position="344"/>
    </location>
</feature>
<dbReference type="InterPro" id="IPR029066">
    <property type="entry name" value="PLP-binding_barrel"/>
</dbReference>
<evidence type="ECO:0000256" key="2">
    <source>
        <dbReference type="ARBA" id="ARBA00022793"/>
    </source>
</evidence>
<name>K6YQN1_9ALTE</name>
<protein>
    <recommendedName>
        <fullName evidence="5 6">Diaminopimelate decarboxylase</fullName>
        <shortName evidence="5">DAP decarboxylase</shortName>
        <shortName evidence="5">DAPDC</shortName>
        <ecNumber evidence="5 6">4.1.1.20</ecNumber>
    </recommendedName>
</protein>
<dbReference type="UniPathway" id="UPA00034">
    <property type="reaction ID" value="UER00027"/>
</dbReference>
<dbReference type="PRINTS" id="PR01181">
    <property type="entry name" value="DAPDCRBXLASE"/>
</dbReference>
<keyword evidence="2 5" id="KW-0210">Decarboxylase</keyword>
<feature type="domain" description="Orn/DAP/Arg decarboxylase 2 N-terminal" evidence="10">
    <location>
        <begin position="36"/>
        <end position="281"/>
    </location>
</feature>
<feature type="modified residue" description="N6-(pyridoxal phosphate)lysine" evidence="5 7">
    <location>
        <position position="60"/>
    </location>
</feature>
<feature type="binding site" evidence="5">
    <location>
        <position position="373"/>
    </location>
    <ligand>
        <name>pyridoxal 5'-phosphate</name>
        <dbReference type="ChEBI" id="CHEBI:597326"/>
    </ligand>
</feature>
<evidence type="ECO:0000256" key="1">
    <source>
        <dbReference type="ARBA" id="ARBA00001933"/>
    </source>
</evidence>
<dbReference type="Gene3D" id="3.20.20.10">
    <property type="entry name" value="Alanine racemase"/>
    <property type="match status" value="1"/>
</dbReference>
<evidence type="ECO:0000256" key="7">
    <source>
        <dbReference type="PIRSR" id="PIRSR600183-50"/>
    </source>
</evidence>
<dbReference type="InterPro" id="IPR022643">
    <property type="entry name" value="De-COase2_C"/>
</dbReference>
<comment type="pathway">
    <text evidence="5 8">Amino-acid biosynthesis; L-lysine biosynthesis via DAP pathway; L-lysine from DL-2,6-diaminopimelate: step 1/1.</text>
</comment>
<dbReference type="FunFam" id="3.20.20.10:FF:000003">
    <property type="entry name" value="Diaminopimelate decarboxylase"/>
    <property type="match status" value="1"/>
</dbReference>
<keyword evidence="12" id="KW-1185">Reference proteome</keyword>
<dbReference type="InterPro" id="IPR022657">
    <property type="entry name" value="De-COase2_CS"/>
</dbReference>
<keyword evidence="3 5" id="KW-0663">Pyridoxal phosphate</keyword>
<keyword evidence="4 5" id="KW-0456">Lyase</keyword>
<gene>
    <name evidence="5 11" type="primary">lysA</name>
    <name evidence="11" type="ORF">GARC_1966</name>
</gene>
<dbReference type="Pfam" id="PF00278">
    <property type="entry name" value="Orn_DAP_Arg_deC"/>
    <property type="match status" value="1"/>
</dbReference>
<comment type="caution">
    <text evidence="11">The sequence shown here is derived from an EMBL/GenBank/DDBJ whole genome shotgun (WGS) entry which is preliminary data.</text>
</comment>
<dbReference type="NCBIfam" id="TIGR01048">
    <property type="entry name" value="lysA"/>
    <property type="match status" value="1"/>
</dbReference>
<accession>K6YQN1</accession>
<comment type="catalytic activity">
    <reaction evidence="5 8">
        <text>meso-2,6-diaminopimelate + H(+) = L-lysine + CO2</text>
        <dbReference type="Rhea" id="RHEA:15101"/>
        <dbReference type="ChEBI" id="CHEBI:15378"/>
        <dbReference type="ChEBI" id="CHEBI:16526"/>
        <dbReference type="ChEBI" id="CHEBI:32551"/>
        <dbReference type="ChEBI" id="CHEBI:57791"/>
        <dbReference type="EC" id="4.1.1.20"/>
    </reaction>
</comment>
<dbReference type="InterPro" id="IPR000183">
    <property type="entry name" value="Orn/DAP/Arg_de-COase"/>
</dbReference>
<dbReference type="GO" id="GO:0008836">
    <property type="term" value="F:diaminopimelate decarboxylase activity"/>
    <property type="evidence" value="ECO:0007669"/>
    <property type="project" value="UniProtKB-UniRule"/>
</dbReference>
<comment type="similarity">
    <text evidence="5">Belongs to the Orn/Lys/Arg decarboxylase class-II family. LysA subfamily.</text>
</comment>
<evidence type="ECO:0000256" key="8">
    <source>
        <dbReference type="RuleBase" id="RU003738"/>
    </source>
</evidence>
<dbReference type="AlphaFoldDB" id="K6YQN1"/>
<evidence type="ECO:0000259" key="10">
    <source>
        <dbReference type="Pfam" id="PF02784"/>
    </source>
</evidence>
<dbReference type="Pfam" id="PF02784">
    <property type="entry name" value="Orn_Arg_deC_N"/>
    <property type="match status" value="1"/>
</dbReference>
<evidence type="ECO:0000256" key="6">
    <source>
        <dbReference type="NCBIfam" id="TIGR01048"/>
    </source>
</evidence>
<feature type="binding site" evidence="5">
    <location>
        <position position="314"/>
    </location>
    <ligand>
        <name>substrate</name>
    </ligand>
</feature>
<feature type="binding site" evidence="5">
    <location>
        <position position="345"/>
    </location>
    <ligand>
        <name>substrate</name>
    </ligand>
</feature>
<evidence type="ECO:0000313" key="12">
    <source>
        <dbReference type="Proteomes" id="UP000006327"/>
    </source>
</evidence>
<feature type="binding site" evidence="5">
    <location>
        <position position="278"/>
    </location>
    <ligand>
        <name>substrate</name>
    </ligand>
</feature>
<proteinExistence type="inferred from homology"/>
<dbReference type="SUPFAM" id="SSF51419">
    <property type="entry name" value="PLP-binding barrel"/>
    <property type="match status" value="1"/>
</dbReference>
<dbReference type="OrthoDB" id="9802241at2"/>
<dbReference type="CDD" id="cd06828">
    <property type="entry name" value="PLPDE_III_DapDC"/>
    <property type="match status" value="1"/>
</dbReference>
<dbReference type="InterPro" id="IPR022644">
    <property type="entry name" value="De-COase2_N"/>
</dbReference>
<keyword evidence="5" id="KW-0028">Amino-acid biosynthesis</keyword>
<comment type="subunit">
    <text evidence="5">Homodimer.</text>
</comment>
<dbReference type="PRINTS" id="PR01179">
    <property type="entry name" value="ODADCRBXLASE"/>
</dbReference>
<dbReference type="EC" id="4.1.1.20" evidence="5 6"/>
<comment type="cofactor">
    <cofactor evidence="1 5 7 8">
        <name>pyridoxal 5'-phosphate</name>
        <dbReference type="ChEBI" id="CHEBI:597326"/>
    </cofactor>
</comment>
<dbReference type="HAMAP" id="MF_02120">
    <property type="entry name" value="LysA"/>
    <property type="match status" value="1"/>
</dbReference>
<dbReference type="PROSITE" id="PS00879">
    <property type="entry name" value="ODR_DC_2_2"/>
    <property type="match status" value="1"/>
</dbReference>
<dbReference type="SUPFAM" id="SSF50621">
    <property type="entry name" value="Alanine racemase C-terminal domain-like"/>
    <property type="match status" value="1"/>
</dbReference>
<organism evidence="11 12">
    <name type="scientific">Paraglaciecola arctica BSs20135</name>
    <dbReference type="NCBI Taxonomy" id="493475"/>
    <lineage>
        <taxon>Bacteria</taxon>
        <taxon>Pseudomonadati</taxon>
        <taxon>Pseudomonadota</taxon>
        <taxon>Gammaproteobacteria</taxon>
        <taxon>Alteromonadales</taxon>
        <taxon>Alteromonadaceae</taxon>
        <taxon>Paraglaciecola</taxon>
    </lineage>
</organism>
<dbReference type="PROSITE" id="PS00878">
    <property type="entry name" value="ODR_DC_2_1"/>
    <property type="match status" value="1"/>
</dbReference>
<dbReference type="eggNOG" id="COG0019">
    <property type="taxonomic scope" value="Bacteria"/>
</dbReference>
<dbReference type="STRING" id="493475.GARC_1966"/>
<dbReference type="InterPro" id="IPR022653">
    <property type="entry name" value="De-COase2_pyr-phos_BS"/>
</dbReference>
<dbReference type="InterPro" id="IPR009006">
    <property type="entry name" value="Ala_racemase/Decarboxylase_C"/>
</dbReference>
<dbReference type="InterPro" id="IPR002986">
    <property type="entry name" value="DAP_deCOOHase_LysA"/>
</dbReference>
<evidence type="ECO:0000313" key="11">
    <source>
        <dbReference type="EMBL" id="GAC18933.1"/>
    </source>
</evidence>
<feature type="binding site" evidence="5">
    <location>
        <position position="239"/>
    </location>
    <ligand>
        <name>pyridoxal 5'-phosphate</name>
        <dbReference type="ChEBI" id="CHEBI:597326"/>
    </ligand>
</feature>
<comment type="function">
    <text evidence="5">Specifically catalyzes the decarboxylation of meso-diaminopimelate (meso-DAP) to L-lysine.</text>
</comment>
<dbReference type="RefSeq" id="WP_007619243.1">
    <property type="nucleotide sequence ID" value="NZ_BAEO01000027.1"/>
</dbReference>
<feature type="domain" description="Orn/DAP/Arg decarboxylase 2 C-terminal" evidence="9">
    <location>
        <begin position="30"/>
        <end position="371"/>
    </location>
</feature>
<evidence type="ECO:0000256" key="5">
    <source>
        <dbReference type="HAMAP-Rule" id="MF_02120"/>
    </source>
</evidence>
<dbReference type="Gene3D" id="2.40.37.10">
    <property type="entry name" value="Lyase, Ornithine Decarboxylase, Chain A, domain 1"/>
    <property type="match status" value="1"/>
</dbReference>
<dbReference type="GO" id="GO:0030170">
    <property type="term" value="F:pyridoxal phosphate binding"/>
    <property type="evidence" value="ECO:0007669"/>
    <property type="project" value="UniProtKB-UniRule"/>
</dbReference>
<keyword evidence="5 8" id="KW-0457">Lysine biosynthesis</keyword>
<dbReference type="Proteomes" id="UP000006327">
    <property type="component" value="Unassembled WGS sequence"/>
</dbReference>
<evidence type="ECO:0000256" key="3">
    <source>
        <dbReference type="ARBA" id="ARBA00022898"/>
    </source>
</evidence>
<dbReference type="PANTHER" id="PTHR43727:SF2">
    <property type="entry name" value="GROUP IV DECARBOXYLASE"/>
    <property type="match status" value="1"/>
</dbReference>
<dbReference type="EMBL" id="BAEO01000027">
    <property type="protein sequence ID" value="GAC18933.1"/>
    <property type="molecule type" value="Genomic_DNA"/>
</dbReference>
<dbReference type="GO" id="GO:0009089">
    <property type="term" value="P:lysine biosynthetic process via diaminopimelate"/>
    <property type="evidence" value="ECO:0007669"/>
    <property type="project" value="UniProtKB-UniRule"/>
</dbReference>
<reference evidence="11 12" key="1">
    <citation type="journal article" date="2017" name="Antonie Van Leeuwenhoek">
        <title>Rhizobium rhizosphaerae sp. nov., a novel species isolated from rice rhizosphere.</title>
        <authorList>
            <person name="Zhao J.J."/>
            <person name="Zhang J."/>
            <person name="Zhang R.J."/>
            <person name="Zhang C.W."/>
            <person name="Yin H.Q."/>
            <person name="Zhang X.X."/>
        </authorList>
    </citation>
    <scope>NUCLEOTIDE SEQUENCE [LARGE SCALE GENOMIC DNA]</scope>
    <source>
        <strain evidence="11 12">BSs20135</strain>
    </source>
</reference>